<evidence type="ECO:0000256" key="1">
    <source>
        <dbReference type="SAM" id="MobiDB-lite"/>
    </source>
</evidence>
<name>A0A645FX91_9ZZZZ</name>
<dbReference type="EMBL" id="VSSQ01063494">
    <property type="protein sequence ID" value="MPN16524.1"/>
    <property type="molecule type" value="Genomic_DNA"/>
</dbReference>
<reference evidence="2" key="1">
    <citation type="submission" date="2019-08" db="EMBL/GenBank/DDBJ databases">
        <authorList>
            <person name="Kucharzyk K."/>
            <person name="Murdoch R.W."/>
            <person name="Higgins S."/>
            <person name="Loffler F."/>
        </authorList>
    </citation>
    <scope>NUCLEOTIDE SEQUENCE</scope>
</reference>
<comment type="caution">
    <text evidence="2">The sequence shown here is derived from an EMBL/GenBank/DDBJ whole genome shotgun (WGS) entry which is preliminary data.</text>
</comment>
<feature type="region of interest" description="Disordered" evidence="1">
    <location>
        <begin position="99"/>
        <end position="124"/>
    </location>
</feature>
<evidence type="ECO:0000313" key="2">
    <source>
        <dbReference type="EMBL" id="MPN16524.1"/>
    </source>
</evidence>
<accession>A0A645FX91</accession>
<feature type="compositionally biased region" description="Basic and acidic residues" evidence="1">
    <location>
        <begin position="105"/>
        <end position="124"/>
    </location>
</feature>
<dbReference type="AlphaFoldDB" id="A0A645FX91"/>
<protein>
    <submittedName>
        <fullName evidence="2">Uncharacterized protein</fullName>
    </submittedName>
</protein>
<sequence>MIQIPARCCRAAILGTGYRVGGNEFADMPLERRTRRSNDITLGRTAVGHDGVRTEIRCDTLEDFRHLGNRRRHEDDVGIADFMRRIDPGPIDDAQFLRLAQGSRRSPETDHLLDRPRLLETECE</sequence>
<proteinExistence type="predicted"/>
<gene>
    <name evidence="2" type="ORF">SDC9_163868</name>
</gene>
<organism evidence="2">
    <name type="scientific">bioreactor metagenome</name>
    <dbReference type="NCBI Taxonomy" id="1076179"/>
    <lineage>
        <taxon>unclassified sequences</taxon>
        <taxon>metagenomes</taxon>
        <taxon>ecological metagenomes</taxon>
    </lineage>
</organism>